<evidence type="ECO:0000313" key="1">
    <source>
        <dbReference type="EMBL" id="CUT99743.1"/>
    </source>
</evidence>
<proteinExistence type="predicted"/>
<reference evidence="1" key="2">
    <citation type="submission" date="2015-11" db="EMBL/GenBank/DDBJ databases">
        <authorList>
            <person name="Zhang Y."/>
            <person name="Guo Z."/>
        </authorList>
    </citation>
    <scope>NUCLEOTIDE SEQUENCE</scope>
</reference>
<dbReference type="AlphaFoldDB" id="A0A0S4MLU6"/>
<evidence type="ECO:0000313" key="2">
    <source>
        <dbReference type="Proteomes" id="UP000017246"/>
    </source>
</evidence>
<protein>
    <submittedName>
        <fullName evidence="1">Protein binding protein</fullName>
    </submittedName>
</protein>
<name>A0A0S4MLU6_ECHMU</name>
<dbReference type="Proteomes" id="UP000017246">
    <property type="component" value="Unassembled WGS sequence"/>
</dbReference>
<sequence length="95" mass="10352">MVVAFLLFGSNASRFVANCALESVFYNVLCSSIPIASSQPALLSSSLRVFVFAATCKLMCLQMQCVRRLQNRNIVIIASVLVTTAVVHTEVVRVN</sequence>
<organism evidence="1 2">
    <name type="scientific">Echinococcus multilocularis</name>
    <name type="common">Fox tapeworm</name>
    <dbReference type="NCBI Taxonomy" id="6211"/>
    <lineage>
        <taxon>Eukaryota</taxon>
        <taxon>Metazoa</taxon>
        <taxon>Spiralia</taxon>
        <taxon>Lophotrochozoa</taxon>
        <taxon>Platyhelminthes</taxon>
        <taxon>Cestoda</taxon>
        <taxon>Eucestoda</taxon>
        <taxon>Cyclophyllidea</taxon>
        <taxon>Taeniidae</taxon>
        <taxon>Echinococcus</taxon>
    </lineage>
</organism>
<accession>A0A0S4MLU6</accession>
<reference evidence="1" key="1">
    <citation type="journal article" date="2013" name="Nature">
        <title>The genomes of four tapeworm species reveal adaptations to parasitism.</title>
        <authorList>
            <person name="Tsai I.J."/>
            <person name="Zarowiecki M."/>
            <person name="Holroyd N."/>
            <person name="Garciarrubio A."/>
            <person name="Sanchez-Flores A."/>
            <person name="Brooks K.L."/>
            <person name="Tracey A."/>
            <person name="Bobes R.J."/>
            <person name="Fragoso G."/>
            <person name="Sciutto E."/>
            <person name="Aslett M."/>
            <person name="Beasley H."/>
            <person name="Bennett H.M."/>
            <person name="Cai J."/>
            <person name="Camicia F."/>
            <person name="Clark R."/>
            <person name="Cucher M."/>
            <person name="De Silva N."/>
            <person name="Day T.A."/>
            <person name="Deplazes P."/>
            <person name="Estrada K."/>
            <person name="Fernandez C."/>
            <person name="Holland P.W."/>
            <person name="Hou J."/>
            <person name="Hu S."/>
            <person name="Huckvale T."/>
            <person name="Hung S.S."/>
            <person name="Kamenetzky L."/>
            <person name="Keane J.A."/>
            <person name="Kiss F."/>
            <person name="Koziol U."/>
            <person name="Lambert O."/>
            <person name="Liu K."/>
            <person name="Luo X."/>
            <person name="Luo Y."/>
            <person name="Macchiaroli N."/>
            <person name="Nichol S."/>
            <person name="Paps J."/>
            <person name="Parkinson J."/>
            <person name="Pouchkina-Stantcheva N."/>
            <person name="Riddiford N."/>
            <person name="Rosenzvit M."/>
            <person name="Salinas G."/>
            <person name="Wasmuth J.D."/>
            <person name="Zamanian M."/>
            <person name="Zheng Y."/>
            <person name="Cai X."/>
            <person name="Soberon X."/>
            <person name="Olson P.D."/>
            <person name="Laclette J.P."/>
            <person name="Brehm K."/>
            <person name="Berriman M."/>
            <person name="Garciarrubio A."/>
            <person name="Bobes R.J."/>
            <person name="Fragoso G."/>
            <person name="Sanchez-Flores A."/>
            <person name="Estrada K."/>
            <person name="Cevallos M.A."/>
            <person name="Morett E."/>
            <person name="Gonzalez V."/>
            <person name="Portillo T."/>
            <person name="Ochoa-Leyva A."/>
            <person name="Jose M.V."/>
            <person name="Sciutto E."/>
            <person name="Landa A."/>
            <person name="Jimenez L."/>
            <person name="Valdes V."/>
            <person name="Carrero J.C."/>
            <person name="Larralde C."/>
            <person name="Morales-Montor J."/>
            <person name="Limon-Lason J."/>
            <person name="Soberon X."/>
            <person name="Laclette J.P."/>
        </authorList>
    </citation>
    <scope>NUCLEOTIDE SEQUENCE [LARGE SCALE GENOMIC DNA]</scope>
</reference>
<keyword evidence="2" id="KW-1185">Reference proteome</keyword>
<dbReference type="EMBL" id="LN902847">
    <property type="protein sequence ID" value="CUT99743.1"/>
    <property type="molecule type" value="Genomic_DNA"/>
</dbReference>